<accession>A0AAE1PMQ8</accession>
<proteinExistence type="predicted"/>
<sequence>MNVQANEREAQRVETSSNVQESRTVIRPRMYRDQERVYRERGRSGDKEHTYINQEGREEERTGIKNGSMGLLQSAPGNENQKGKLEDGERRQVTCVYVCYSTIQLEAVMTGPTPSTVLFDRVLCCCHLGSYLLNCT</sequence>
<gene>
    <name evidence="2" type="ORF">Pmani_018302</name>
</gene>
<evidence type="ECO:0000313" key="3">
    <source>
        <dbReference type="Proteomes" id="UP001292094"/>
    </source>
</evidence>
<dbReference type="EMBL" id="JAWZYT010001674">
    <property type="protein sequence ID" value="KAK4310105.1"/>
    <property type="molecule type" value="Genomic_DNA"/>
</dbReference>
<evidence type="ECO:0000313" key="2">
    <source>
        <dbReference type="EMBL" id="KAK4310105.1"/>
    </source>
</evidence>
<dbReference type="Proteomes" id="UP001292094">
    <property type="component" value="Unassembled WGS sequence"/>
</dbReference>
<organism evidence="2 3">
    <name type="scientific">Petrolisthes manimaculis</name>
    <dbReference type="NCBI Taxonomy" id="1843537"/>
    <lineage>
        <taxon>Eukaryota</taxon>
        <taxon>Metazoa</taxon>
        <taxon>Ecdysozoa</taxon>
        <taxon>Arthropoda</taxon>
        <taxon>Crustacea</taxon>
        <taxon>Multicrustacea</taxon>
        <taxon>Malacostraca</taxon>
        <taxon>Eumalacostraca</taxon>
        <taxon>Eucarida</taxon>
        <taxon>Decapoda</taxon>
        <taxon>Pleocyemata</taxon>
        <taxon>Anomura</taxon>
        <taxon>Galatheoidea</taxon>
        <taxon>Porcellanidae</taxon>
        <taxon>Petrolisthes</taxon>
    </lineage>
</organism>
<feature type="compositionally biased region" description="Basic and acidic residues" evidence="1">
    <location>
        <begin position="1"/>
        <end position="12"/>
    </location>
</feature>
<feature type="compositionally biased region" description="Polar residues" evidence="1">
    <location>
        <begin position="13"/>
        <end position="23"/>
    </location>
</feature>
<feature type="compositionally biased region" description="Basic and acidic residues" evidence="1">
    <location>
        <begin position="30"/>
        <end position="63"/>
    </location>
</feature>
<comment type="caution">
    <text evidence="2">The sequence shown here is derived from an EMBL/GenBank/DDBJ whole genome shotgun (WGS) entry which is preliminary data.</text>
</comment>
<keyword evidence="3" id="KW-1185">Reference proteome</keyword>
<name>A0AAE1PMQ8_9EUCA</name>
<evidence type="ECO:0000256" key="1">
    <source>
        <dbReference type="SAM" id="MobiDB-lite"/>
    </source>
</evidence>
<protein>
    <submittedName>
        <fullName evidence="2">Uncharacterized protein</fullName>
    </submittedName>
</protein>
<reference evidence="2" key="1">
    <citation type="submission" date="2023-11" db="EMBL/GenBank/DDBJ databases">
        <title>Genome assemblies of two species of porcelain crab, Petrolisthes cinctipes and Petrolisthes manimaculis (Anomura: Porcellanidae).</title>
        <authorList>
            <person name="Angst P."/>
        </authorList>
    </citation>
    <scope>NUCLEOTIDE SEQUENCE</scope>
    <source>
        <strain evidence="2">PB745_02</strain>
        <tissue evidence="2">Gill</tissue>
    </source>
</reference>
<dbReference type="AlphaFoldDB" id="A0AAE1PMQ8"/>
<feature type="region of interest" description="Disordered" evidence="1">
    <location>
        <begin position="1"/>
        <end position="87"/>
    </location>
</feature>